<sequence length="412" mass="44556">MALFAVTSPAVAQDTETQQPPPQQPNASVDAEDLTPTRTLNFIDFTAGLGYSSNPFLRVVDAEGSFFGRLSARGVHTWRGEHSSTSISGFVEGSTYFNNYGLESLFTLDANHTQQVSEKVSIFGSAGVSGDLSGQLSNRFLNATPPGPDPTVPLPPGGVTDPNLFSFTGRQYRVYGQGGASIRTSERGSLTISAGAQRYMYTADVLNDYTTVFGTVAYDHSLSERTTVGFRLSGEHTEYQNSSDSSSIVSPAITLNTRLSEEWSASGSVGVSFTKVDRGGNSDTSTDLALSGSLCRQTLDDRLCANVQRFSQTSSLASILTTDTIGLDWYKKIDEKSSLQLSAGYSHYEDKQTDELLKSDYFRAGASYDRRINPRFSVGAEVSARAYNQPGPNPDNDYSGSLFLRYRLGDLG</sequence>
<reference evidence="2 3" key="1">
    <citation type="submission" date="2022-03" db="EMBL/GenBank/DDBJ databases">
        <authorList>
            <person name="Jo J.-H."/>
            <person name="Im W.-T."/>
        </authorList>
    </citation>
    <scope>NUCLEOTIDE SEQUENCE [LARGE SCALE GENOMIC DNA]</scope>
    <source>
        <strain evidence="2 3">SM33</strain>
    </source>
</reference>
<protein>
    <submittedName>
        <fullName evidence="2">Uncharacterized protein</fullName>
    </submittedName>
</protein>
<dbReference type="Gene3D" id="2.40.160.50">
    <property type="entry name" value="membrane protein fhac: a member of the omp85/tpsb transporter family"/>
    <property type="match status" value="1"/>
</dbReference>
<proteinExistence type="predicted"/>
<dbReference type="SUPFAM" id="SSF56935">
    <property type="entry name" value="Porins"/>
    <property type="match status" value="1"/>
</dbReference>
<organism evidence="2 3">
    <name type="scientific">Sphingomonas telluris</name>
    <dbReference type="NCBI Taxonomy" id="2907998"/>
    <lineage>
        <taxon>Bacteria</taxon>
        <taxon>Pseudomonadati</taxon>
        <taxon>Pseudomonadota</taxon>
        <taxon>Alphaproteobacteria</taxon>
        <taxon>Sphingomonadales</taxon>
        <taxon>Sphingomonadaceae</taxon>
        <taxon>Sphingomonas</taxon>
    </lineage>
</organism>
<dbReference type="EMBL" id="JAKZHW010000001">
    <property type="protein sequence ID" value="MCH8614684.1"/>
    <property type="molecule type" value="Genomic_DNA"/>
</dbReference>
<dbReference type="Proteomes" id="UP001203058">
    <property type="component" value="Unassembled WGS sequence"/>
</dbReference>
<dbReference type="RefSeq" id="WP_241445179.1">
    <property type="nucleotide sequence ID" value="NZ_JAKZHW010000001.1"/>
</dbReference>
<feature type="region of interest" description="Disordered" evidence="1">
    <location>
        <begin position="1"/>
        <end position="31"/>
    </location>
</feature>
<keyword evidence="3" id="KW-1185">Reference proteome</keyword>
<evidence type="ECO:0000256" key="1">
    <source>
        <dbReference type="SAM" id="MobiDB-lite"/>
    </source>
</evidence>
<evidence type="ECO:0000313" key="3">
    <source>
        <dbReference type="Proteomes" id="UP001203058"/>
    </source>
</evidence>
<name>A0ABS9VI88_9SPHN</name>
<gene>
    <name evidence="2" type="ORF">LZ016_00995</name>
</gene>
<comment type="caution">
    <text evidence="2">The sequence shown here is derived from an EMBL/GenBank/DDBJ whole genome shotgun (WGS) entry which is preliminary data.</text>
</comment>
<evidence type="ECO:0000313" key="2">
    <source>
        <dbReference type="EMBL" id="MCH8614684.1"/>
    </source>
</evidence>
<accession>A0ABS9VI88</accession>